<sequence>MRFLFHYYHNRRTAHLLSQYLFEQGFRSDTDVTALVPKFKKFVYRLSKDNTIMNTGLGFESSQI</sequence>
<proteinExistence type="predicted"/>
<name>A0A3M7QY00_BRAPC</name>
<accession>A0A3M7QY00</accession>
<reference evidence="1 2" key="1">
    <citation type="journal article" date="2018" name="Sci. Rep.">
        <title>Genomic signatures of local adaptation to the degree of environmental predictability in rotifers.</title>
        <authorList>
            <person name="Franch-Gras L."/>
            <person name="Hahn C."/>
            <person name="Garcia-Roger E.M."/>
            <person name="Carmona M.J."/>
            <person name="Serra M."/>
            <person name="Gomez A."/>
        </authorList>
    </citation>
    <scope>NUCLEOTIDE SEQUENCE [LARGE SCALE GENOMIC DNA]</scope>
    <source>
        <strain evidence="1">HYR1</strain>
    </source>
</reference>
<protein>
    <submittedName>
        <fullName evidence="1">Uncharacterized protein</fullName>
    </submittedName>
</protein>
<dbReference type="AlphaFoldDB" id="A0A3M7QY00"/>
<evidence type="ECO:0000313" key="1">
    <source>
        <dbReference type="EMBL" id="RNA16250.1"/>
    </source>
</evidence>
<gene>
    <name evidence="1" type="ORF">BpHYR1_051244</name>
</gene>
<keyword evidence="2" id="KW-1185">Reference proteome</keyword>
<evidence type="ECO:0000313" key="2">
    <source>
        <dbReference type="Proteomes" id="UP000276133"/>
    </source>
</evidence>
<comment type="caution">
    <text evidence="1">The sequence shown here is derived from an EMBL/GenBank/DDBJ whole genome shotgun (WGS) entry which is preliminary data.</text>
</comment>
<organism evidence="1 2">
    <name type="scientific">Brachionus plicatilis</name>
    <name type="common">Marine rotifer</name>
    <name type="synonym">Brachionus muelleri</name>
    <dbReference type="NCBI Taxonomy" id="10195"/>
    <lineage>
        <taxon>Eukaryota</taxon>
        <taxon>Metazoa</taxon>
        <taxon>Spiralia</taxon>
        <taxon>Gnathifera</taxon>
        <taxon>Rotifera</taxon>
        <taxon>Eurotatoria</taxon>
        <taxon>Monogononta</taxon>
        <taxon>Pseudotrocha</taxon>
        <taxon>Ploima</taxon>
        <taxon>Brachionidae</taxon>
        <taxon>Brachionus</taxon>
    </lineage>
</organism>
<dbReference type="EMBL" id="REGN01004755">
    <property type="protein sequence ID" value="RNA16250.1"/>
    <property type="molecule type" value="Genomic_DNA"/>
</dbReference>
<dbReference type="Proteomes" id="UP000276133">
    <property type="component" value="Unassembled WGS sequence"/>
</dbReference>